<gene>
    <name evidence="1" type="ORF">KO493_14055</name>
</gene>
<dbReference type="Proteomes" id="UP001647509">
    <property type="component" value="Unassembled WGS sequence"/>
</dbReference>
<evidence type="ECO:0000313" key="1">
    <source>
        <dbReference type="EMBL" id="MBU2951819.1"/>
    </source>
</evidence>
<protein>
    <submittedName>
        <fullName evidence="1">Uncharacterized protein</fullName>
    </submittedName>
</protein>
<dbReference type="EMBL" id="JAHKPD010000020">
    <property type="protein sequence ID" value="MBU2951819.1"/>
    <property type="molecule type" value="Genomic_DNA"/>
</dbReference>
<comment type="caution">
    <text evidence="1">The sequence shown here is derived from an EMBL/GenBank/DDBJ whole genome shotgun (WGS) entry which is preliminary data.</text>
</comment>
<organism evidence="1 2">
    <name type="scientific">Pseudotamlana agarivorans</name>
    <dbReference type="NCBI Taxonomy" id="481183"/>
    <lineage>
        <taxon>Bacteria</taxon>
        <taxon>Pseudomonadati</taxon>
        <taxon>Bacteroidota</taxon>
        <taxon>Flavobacteriia</taxon>
        <taxon>Flavobacteriales</taxon>
        <taxon>Flavobacteriaceae</taxon>
        <taxon>Pseudotamlana</taxon>
    </lineage>
</organism>
<evidence type="ECO:0000313" key="2">
    <source>
        <dbReference type="Proteomes" id="UP001647509"/>
    </source>
</evidence>
<name>A0ACC5UC02_9FLAO</name>
<proteinExistence type="predicted"/>
<keyword evidence="2" id="KW-1185">Reference proteome</keyword>
<sequence>MMRSKKEIREVKKDLEASKIGVLPSMDMYNKFLNWVSGEFELFLQDDSHGLKVYFPSGYLEVRLLQSNRRDIYFEIFVNSKNSTTGKRIHNQAIEVLNQVYKLE</sequence>
<reference evidence="1" key="1">
    <citation type="submission" date="2021-05" db="EMBL/GenBank/DDBJ databases">
        <title>Draft genomes of bacteria isolated from model marine particles.</title>
        <authorList>
            <person name="Datta M.S."/>
            <person name="Schwartzman J.A."/>
            <person name="Enke T.N."/>
            <person name="Saavedra J."/>
            <person name="Cermak N."/>
            <person name="Cordero O.X."/>
        </authorList>
    </citation>
    <scope>NUCLEOTIDE SEQUENCE</scope>
    <source>
        <strain evidence="1">I2M19</strain>
    </source>
</reference>
<accession>A0ACC5UC02</accession>